<dbReference type="Proteomes" id="UP000216871">
    <property type="component" value="Unassembled WGS sequence"/>
</dbReference>
<evidence type="ECO:0000256" key="1">
    <source>
        <dbReference type="ARBA" id="ARBA00006620"/>
    </source>
</evidence>
<dbReference type="SUPFAM" id="SSF54786">
    <property type="entry name" value="YcfA/nrd intein domain"/>
    <property type="match status" value="1"/>
</dbReference>
<dbReference type="AlphaFoldDB" id="A0A261FG84"/>
<reference evidence="8 9" key="1">
    <citation type="journal article" date="2017" name="BMC Genomics">
        <title>Comparative genomic and phylogenomic analyses of the Bifidobacteriaceae family.</title>
        <authorList>
            <person name="Lugli G.A."/>
            <person name="Milani C."/>
            <person name="Turroni F."/>
            <person name="Duranti S."/>
            <person name="Mancabelli L."/>
            <person name="Mangifesta M."/>
            <person name="Ferrario C."/>
            <person name="Modesto M."/>
            <person name="Mattarelli P."/>
            <person name="Jiri K."/>
            <person name="van Sinderen D."/>
            <person name="Ventura M."/>
        </authorList>
    </citation>
    <scope>NUCLEOTIDE SEQUENCE [LARGE SCALE GENOMIC DNA]</scope>
    <source>
        <strain evidence="8 9">DSM 100196</strain>
    </source>
</reference>
<dbReference type="InterPro" id="IPR012933">
    <property type="entry name" value="HicA_mRNA_interferase"/>
</dbReference>
<keyword evidence="2" id="KW-1277">Toxin-antitoxin system</keyword>
<proteinExistence type="inferred from homology"/>
<dbReference type="Pfam" id="PF07927">
    <property type="entry name" value="HicA_toxin"/>
    <property type="match status" value="1"/>
</dbReference>
<evidence type="ECO:0000256" key="4">
    <source>
        <dbReference type="ARBA" id="ARBA00022759"/>
    </source>
</evidence>
<keyword evidence="4" id="KW-0255">Endonuclease</keyword>
<evidence type="ECO:0000256" key="5">
    <source>
        <dbReference type="ARBA" id="ARBA00022801"/>
    </source>
</evidence>
<name>A0A261FG84_9BIFI</name>
<evidence type="ECO:0000313" key="9">
    <source>
        <dbReference type="Proteomes" id="UP000216871"/>
    </source>
</evidence>
<keyword evidence="6" id="KW-0694">RNA-binding</keyword>
<evidence type="ECO:0000256" key="6">
    <source>
        <dbReference type="ARBA" id="ARBA00022884"/>
    </source>
</evidence>
<evidence type="ECO:0000256" key="2">
    <source>
        <dbReference type="ARBA" id="ARBA00022649"/>
    </source>
</evidence>
<comment type="caution">
    <text evidence="8">The sequence shown here is derived from an EMBL/GenBank/DDBJ whole genome shotgun (WGS) entry which is preliminary data.</text>
</comment>
<organism evidence="8 9">
    <name type="scientific">Bifidobacterium myosotis</name>
    <dbReference type="NCBI Taxonomy" id="1630166"/>
    <lineage>
        <taxon>Bacteria</taxon>
        <taxon>Bacillati</taxon>
        <taxon>Actinomycetota</taxon>
        <taxon>Actinomycetes</taxon>
        <taxon>Bifidobacteriales</taxon>
        <taxon>Bifidobacteriaceae</taxon>
        <taxon>Bifidobacterium</taxon>
    </lineage>
</organism>
<accession>A0A261FG84</accession>
<protein>
    <submittedName>
        <fullName evidence="8">YcfA-like protein</fullName>
    </submittedName>
</protein>
<keyword evidence="5" id="KW-0378">Hydrolase</keyword>
<dbReference type="InterPro" id="IPR038570">
    <property type="entry name" value="HicA_sf"/>
</dbReference>
<keyword evidence="3" id="KW-0540">Nuclease</keyword>
<dbReference type="EMBL" id="MWWW01000022">
    <property type="protein sequence ID" value="OZG58157.1"/>
    <property type="molecule type" value="Genomic_DNA"/>
</dbReference>
<dbReference type="GO" id="GO:0003729">
    <property type="term" value="F:mRNA binding"/>
    <property type="evidence" value="ECO:0007669"/>
    <property type="project" value="InterPro"/>
</dbReference>
<evidence type="ECO:0000256" key="3">
    <source>
        <dbReference type="ARBA" id="ARBA00022722"/>
    </source>
</evidence>
<dbReference type="Gene3D" id="3.30.920.30">
    <property type="entry name" value="Hypothetical protein"/>
    <property type="match status" value="1"/>
</dbReference>
<gene>
    <name evidence="8" type="ORF">BMYO_1680</name>
</gene>
<evidence type="ECO:0000256" key="7">
    <source>
        <dbReference type="ARBA" id="ARBA00023016"/>
    </source>
</evidence>
<sequence>MPIDYPSMKASDLIRILRGLGYEIDRAKGSHKRMKAKGRPPLTFAFHDGQNVPPGLVKKILTKDIGLSEEDIRDILGQK</sequence>
<evidence type="ECO:0000313" key="8">
    <source>
        <dbReference type="EMBL" id="OZG58157.1"/>
    </source>
</evidence>
<keyword evidence="7" id="KW-0346">Stress response</keyword>
<dbReference type="GO" id="GO:0016787">
    <property type="term" value="F:hydrolase activity"/>
    <property type="evidence" value="ECO:0007669"/>
    <property type="project" value="UniProtKB-KW"/>
</dbReference>
<dbReference type="RefSeq" id="WP_094668103.1">
    <property type="nucleotide sequence ID" value="NZ_MWWW01000022.1"/>
</dbReference>
<keyword evidence="9" id="KW-1185">Reference proteome</keyword>
<dbReference type="GO" id="GO:0004519">
    <property type="term" value="F:endonuclease activity"/>
    <property type="evidence" value="ECO:0007669"/>
    <property type="project" value="UniProtKB-KW"/>
</dbReference>
<comment type="similarity">
    <text evidence="1">Belongs to the HicA mRNA interferase family.</text>
</comment>
<dbReference type="OrthoDB" id="3235329at2"/>